<keyword evidence="2" id="KW-1185">Reference proteome</keyword>
<evidence type="ECO:0000313" key="1">
    <source>
        <dbReference type="EMBL" id="RIB15894.1"/>
    </source>
</evidence>
<dbReference type="AlphaFoldDB" id="A0A397V064"/>
<sequence length="167" mass="19277">MVLEDYKKKYPLTNEFFKQIALLKNLCPGFLIKLQFNKDDTVTLTRDVTDLVQRALRKQKICNNEYLKIEELKEKPMKTQPELEKLNKISENLPILDIQTSSNANESGPSSTQAESDSSVLGNILSEMEGENHEETWQNINNHLEKIFGYNEILSIPEEDIKNKYLG</sequence>
<dbReference type="EMBL" id="QKWP01000716">
    <property type="protein sequence ID" value="RIB15894.1"/>
    <property type="molecule type" value="Genomic_DNA"/>
</dbReference>
<dbReference type="Proteomes" id="UP000266673">
    <property type="component" value="Unassembled WGS sequence"/>
</dbReference>
<protein>
    <submittedName>
        <fullName evidence="1">Uncharacterized protein</fullName>
    </submittedName>
</protein>
<comment type="caution">
    <text evidence="1">The sequence shown here is derived from an EMBL/GenBank/DDBJ whole genome shotgun (WGS) entry which is preliminary data.</text>
</comment>
<name>A0A397V064_9GLOM</name>
<accession>A0A397V064</accession>
<evidence type="ECO:0000313" key="2">
    <source>
        <dbReference type="Proteomes" id="UP000266673"/>
    </source>
</evidence>
<proteinExistence type="predicted"/>
<reference evidence="1 2" key="1">
    <citation type="submission" date="2018-06" db="EMBL/GenBank/DDBJ databases">
        <title>Comparative genomics reveals the genomic features of Rhizophagus irregularis, R. cerebriforme, R. diaphanum and Gigaspora rosea, and their symbiotic lifestyle signature.</title>
        <authorList>
            <person name="Morin E."/>
            <person name="San Clemente H."/>
            <person name="Chen E.C.H."/>
            <person name="De La Providencia I."/>
            <person name="Hainaut M."/>
            <person name="Kuo A."/>
            <person name="Kohler A."/>
            <person name="Murat C."/>
            <person name="Tang N."/>
            <person name="Roy S."/>
            <person name="Loubradou J."/>
            <person name="Henrissat B."/>
            <person name="Grigoriev I.V."/>
            <person name="Corradi N."/>
            <person name="Roux C."/>
            <person name="Martin F.M."/>
        </authorList>
    </citation>
    <scope>NUCLEOTIDE SEQUENCE [LARGE SCALE GENOMIC DNA]</scope>
    <source>
        <strain evidence="1 2">DAOM 194757</strain>
    </source>
</reference>
<organism evidence="1 2">
    <name type="scientific">Gigaspora rosea</name>
    <dbReference type="NCBI Taxonomy" id="44941"/>
    <lineage>
        <taxon>Eukaryota</taxon>
        <taxon>Fungi</taxon>
        <taxon>Fungi incertae sedis</taxon>
        <taxon>Mucoromycota</taxon>
        <taxon>Glomeromycotina</taxon>
        <taxon>Glomeromycetes</taxon>
        <taxon>Diversisporales</taxon>
        <taxon>Gigasporaceae</taxon>
        <taxon>Gigaspora</taxon>
    </lineage>
</organism>
<gene>
    <name evidence="1" type="ORF">C2G38_2191422</name>
</gene>